<dbReference type="RefSeq" id="WP_156990477.1">
    <property type="nucleotide sequence ID" value="NZ_VWXL01000052.1"/>
</dbReference>
<protein>
    <submittedName>
        <fullName evidence="1">Uncharacterized protein</fullName>
    </submittedName>
</protein>
<dbReference type="EMBL" id="VWXL01000052">
    <property type="protein sequence ID" value="MVB11152.1"/>
    <property type="molecule type" value="Genomic_DNA"/>
</dbReference>
<accession>A0A6N8HZF9</accession>
<dbReference type="Proteomes" id="UP000469440">
    <property type="component" value="Unassembled WGS sequence"/>
</dbReference>
<gene>
    <name evidence="1" type="ORF">CAFE_18580</name>
</gene>
<sequence>MNQEKDIDKIVLHYTDGSTKEVRKGFIAGITENELEETSEATFYMAHISGKDLATVVYAVMQLGIKLNLFGDLEESE</sequence>
<evidence type="ECO:0000313" key="1">
    <source>
        <dbReference type="EMBL" id="MVB11152.1"/>
    </source>
</evidence>
<evidence type="ECO:0000313" key="2">
    <source>
        <dbReference type="Proteomes" id="UP000469440"/>
    </source>
</evidence>
<keyword evidence="2" id="KW-1185">Reference proteome</keyword>
<reference evidence="1 2" key="1">
    <citation type="submission" date="2019-09" db="EMBL/GenBank/DDBJ databases">
        <title>Genome sequence of Clostridium sp. EA1.</title>
        <authorList>
            <person name="Poehlein A."/>
            <person name="Bengelsdorf F.R."/>
            <person name="Daniel R."/>
        </authorList>
    </citation>
    <scope>NUCLEOTIDE SEQUENCE [LARGE SCALE GENOMIC DNA]</scope>
    <source>
        <strain evidence="1 2">EA1</strain>
    </source>
</reference>
<organism evidence="1 2">
    <name type="scientific">Caproicibacter fermentans</name>
    <dbReference type="NCBI Taxonomy" id="2576756"/>
    <lineage>
        <taxon>Bacteria</taxon>
        <taxon>Bacillati</taxon>
        <taxon>Bacillota</taxon>
        <taxon>Clostridia</taxon>
        <taxon>Eubacteriales</taxon>
        <taxon>Acutalibacteraceae</taxon>
        <taxon>Caproicibacter</taxon>
    </lineage>
</organism>
<comment type="caution">
    <text evidence="1">The sequence shown here is derived from an EMBL/GenBank/DDBJ whole genome shotgun (WGS) entry which is preliminary data.</text>
</comment>
<proteinExistence type="predicted"/>
<dbReference type="AlphaFoldDB" id="A0A6N8HZF9"/>
<name>A0A6N8HZF9_9FIRM</name>